<dbReference type="Pfam" id="PF13535">
    <property type="entry name" value="ATP-grasp_4"/>
    <property type="match status" value="1"/>
</dbReference>
<dbReference type="GO" id="GO:0046872">
    <property type="term" value="F:metal ion binding"/>
    <property type="evidence" value="ECO:0007669"/>
    <property type="project" value="InterPro"/>
</dbReference>
<dbReference type="InterPro" id="IPR052032">
    <property type="entry name" value="ATP-dep_AA_Ligase"/>
</dbReference>
<dbReference type="Pfam" id="PF18603">
    <property type="entry name" value="LAL_C2"/>
    <property type="match status" value="1"/>
</dbReference>
<dbReference type="eggNOG" id="COG1181">
    <property type="taxonomic scope" value="Bacteria"/>
</dbReference>
<dbReference type="InterPro" id="IPR040570">
    <property type="entry name" value="LAL_C2"/>
</dbReference>
<dbReference type="SUPFAM" id="SSF56059">
    <property type="entry name" value="Glutathione synthetase ATP-binding domain-like"/>
    <property type="match status" value="1"/>
</dbReference>
<dbReference type="GO" id="GO:0016874">
    <property type="term" value="F:ligase activity"/>
    <property type="evidence" value="ECO:0007669"/>
    <property type="project" value="UniProtKB-KW"/>
</dbReference>
<dbReference type="InterPro" id="IPR016185">
    <property type="entry name" value="PreATP-grasp_dom_sf"/>
</dbReference>
<protein>
    <submittedName>
        <fullName evidence="6">ATP-dependent carboxylate-amine ligase domain protein ATP-grasp</fullName>
    </submittedName>
</protein>
<evidence type="ECO:0000256" key="4">
    <source>
        <dbReference type="PROSITE-ProRule" id="PRU00409"/>
    </source>
</evidence>
<keyword evidence="1 6" id="KW-0436">Ligase</keyword>
<dbReference type="SUPFAM" id="SSF52440">
    <property type="entry name" value="PreATP-grasp domain"/>
    <property type="match status" value="1"/>
</dbReference>
<dbReference type="InterPro" id="IPR011761">
    <property type="entry name" value="ATP-grasp"/>
</dbReference>
<dbReference type="PROSITE" id="PS50975">
    <property type="entry name" value="ATP_GRASP"/>
    <property type="match status" value="1"/>
</dbReference>
<dbReference type="PANTHER" id="PTHR43585">
    <property type="entry name" value="FUMIPYRROLE BIOSYNTHESIS PROTEIN C"/>
    <property type="match status" value="1"/>
</dbReference>
<dbReference type="STRING" id="744872.Spica_1633"/>
<dbReference type="Gene3D" id="3.40.50.20">
    <property type="match status" value="1"/>
</dbReference>
<dbReference type="Proteomes" id="UP000000503">
    <property type="component" value="Chromosome"/>
</dbReference>
<evidence type="ECO:0000259" key="5">
    <source>
        <dbReference type="PROSITE" id="PS50975"/>
    </source>
</evidence>
<dbReference type="Gene3D" id="3.30.470.20">
    <property type="entry name" value="ATP-grasp fold, B domain"/>
    <property type="match status" value="1"/>
</dbReference>
<dbReference type="HOGENOM" id="CLU_029016_5_0_12"/>
<dbReference type="KEGG" id="scd:Spica_1633"/>
<organism evidence="6 7">
    <name type="scientific">Gracilinema caldarium (strain ATCC 51460 / DSM 7334 / H1)</name>
    <name type="common">Treponema caldarium</name>
    <dbReference type="NCBI Taxonomy" id="744872"/>
    <lineage>
        <taxon>Bacteria</taxon>
        <taxon>Pseudomonadati</taxon>
        <taxon>Spirochaetota</taxon>
        <taxon>Spirochaetia</taxon>
        <taxon>Spirochaetales</taxon>
        <taxon>Breznakiellaceae</taxon>
        <taxon>Gracilinema</taxon>
    </lineage>
</organism>
<evidence type="ECO:0000313" key="6">
    <source>
        <dbReference type="EMBL" id="AEJ19776.1"/>
    </source>
</evidence>
<evidence type="ECO:0000256" key="1">
    <source>
        <dbReference type="ARBA" id="ARBA00022598"/>
    </source>
</evidence>
<dbReference type="AlphaFoldDB" id="F8F0R9"/>
<reference evidence="7" key="1">
    <citation type="journal article" date="2013" name="Stand. Genomic Sci.">
        <title>Genome sequence of the thermophilic fresh-water bacterium Spirochaeta caldaria type strain (H1(T)), reclassification of Spirochaeta caldaria, Spirochaeta stenostrepta, and Spirochaeta zuelzerae in the genus Treponema as Treponema caldaria comb. nov., Treponema stenostrepta comb. nov., and Treponema zuelzerae comb. nov., and emendation of the genus Treponema.</title>
        <authorList>
            <person name="Abt B."/>
            <person name="Goker M."/>
            <person name="Scheuner C."/>
            <person name="Han C."/>
            <person name="Lu M."/>
            <person name="Misra M."/>
            <person name="Lapidus A."/>
            <person name="Nolan M."/>
            <person name="Lucas S."/>
            <person name="Hammon N."/>
            <person name="Deshpande S."/>
            <person name="Cheng J.F."/>
            <person name="Tapia R."/>
            <person name="Goodwin L.A."/>
            <person name="Pitluck S."/>
            <person name="Liolios K."/>
            <person name="Pagani I."/>
            <person name="Ivanova N."/>
            <person name="Mavromatis K."/>
            <person name="Mikhailova N."/>
            <person name="Huntemann M."/>
            <person name="Pati A."/>
            <person name="Chen A."/>
            <person name="Palaniappan K."/>
            <person name="Land M."/>
            <person name="Hauser L."/>
            <person name="Jeffries C.D."/>
            <person name="Rohde M."/>
            <person name="Spring S."/>
            <person name="Gronow S."/>
            <person name="Detter J.C."/>
            <person name="Bristow J."/>
            <person name="Eisen J.A."/>
            <person name="Markowitz V."/>
            <person name="Hugenholtz P."/>
            <person name="Kyrpides N.C."/>
            <person name="Woyke T."/>
            <person name="Klenk H.P."/>
        </authorList>
    </citation>
    <scope>NUCLEOTIDE SEQUENCE</scope>
    <source>
        <strain evidence="7">ATCC 51460 / DSM 7334 / H1</strain>
    </source>
</reference>
<sequence>MKRRILILGAGLMQRPAISFAKEMGLEAVVVDADPHAVCTGLADRFEKIDLKDKDALEAFARSLQRDGGLSAVMTAGTDFSASVAWVAEKLGLPGIPYKTALDASDKERMRRRFKEAGIPSPKFYIVHQSDMEDINLLKLPFSMPVVVKPVDNMGARGCRRVDSEEELLIALQDALAFSRSGRAIVEEYMEGPEFSVDAIVYQGEITICGLADRHIYFPPYFIEMGHTMPTNLPQEQAEWLLSVFKDGVRALGITNGAAKGDIKLTPQGPMIGEIAARLSGGYMSGWTYPYASGVEPTKAAISVALGEKPMNLEPLRNWTSAERAFISIPGQVAEIYGLDEASKLPGVKDIFPRINKGSRVQFPENNVTKCGNVIAVLPDRKGAIDAAETAARRVWIRLAAPNQETDAFLYTDLYLEERQFPPSAFQITPQQRQELLQIPDPEPRYNLVLSGTIALLPFSGFLDSSLTDYHGNTPTDCLQILRTITGLTLPILTHPTPDTALLGRRFWLAFVRGSYQGILYYIDELMSQAVERNR</sequence>
<name>F8F0R9_GRAC1</name>
<dbReference type="InterPro" id="IPR013815">
    <property type="entry name" value="ATP_grasp_subdomain_1"/>
</dbReference>
<evidence type="ECO:0000313" key="7">
    <source>
        <dbReference type="Proteomes" id="UP000000503"/>
    </source>
</evidence>
<gene>
    <name evidence="6" type="ordered locus">Spica_1633</name>
</gene>
<dbReference type="Gene3D" id="3.30.1490.20">
    <property type="entry name" value="ATP-grasp fold, A domain"/>
    <property type="match status" value="1"/>
</dbReference>
<dbReference type="EMBL" id="CP002868">
    <property type="protein sequence ID" value="AEJ19776.1"/>
    <property type="molecule type" value="Genomic_DNA"/>
</dbReference>
<dbReference type="InterPro" id="IPR041472">
    <property type="entry name" value="BL00235/CARNS1_N"/>
</dbReference>
<evidence type="ECO:0000256" key="2">
    <source>
        <dbReference type="ARBA" id="ARBA00022741"/>
    </source>
</evidence>
<keyword evidence="3 4" id="KW-0067">ATP-binding</keyword>
<proteinExistence type="predicted"/>
<keyword evidence="7" id="KW-1185">Reference proteome</keyword>
<dbReference type="RefSeq" id="WP_013969085.1">
    <property type="nucleotide sequence ID" value="NC_015732.1"/>
</dbReference>
<feature type="domain" description="ATP-grasp" evidence="5">
    <location>
        <begin position="111"/>
        <end position="306"/>
    </location>
</feature>
<dbReference type="GO" id="GO:0005524">
    <property type="term" value="F:ATP binding"/>
    <property type="evidence" value="ECO:0007669"/>
    <property type="project" value="UniProtKB-UniRule"/>
</dbReference>
<dbReference type="PANTHER" id="PTHR43585:SF2">
    <property type="entry name" value="ATP-GRASP ENZYME FSQD"/>
    <property type="match status" value="1"/>
</dbReference>
<accession>F8F0R9</accession>
<keyword evidence="2 4" id="KW-0547">Nucleotide-binding</keyword>
<dbReference type="Pfam" id="PF18130">
    <property type="entry name" value="ATPgrasp_N"/>
    <property type="match status" value="1"/>
</dbReference>
<evidence type="ECO:0000256" key="3">
    <source>
        <dbReference type="ARBA" id="ARBA00022840"/>
    </source>
</evidence>